<reference evidence="3" key="1">
    <citation type="journal article" date="2023" name="Plant J.">
        <title>The genome of the king protea, Protea cynaroides.</title>
        <authorList>
            <person name="Chang J."/>
            <person name="Duong T.A."/>
            <person name="Schoeman C."/>
            <person name="Ma X."/>
            <person name="Roodt D."/>
            <person name="Barker N."/>
            <person name="Li Z."/>
            <person name="Van de Peer Y."/>
            <person name="Mizrachi E."/>
        </authorList>
    </citation>
    <scope>NUCLEOTIDE SEQUENCE</scope>
    <source>
        <tissue evidence="3">Young leaves</tissue>
    </source>
</reference>
<dbReference type="Pfam" id="PF04520">
    <property type="entry name" value="Senescence_reg"/>
    <property type="match status" value="1"/>
</dbReference>
<comment type="caution">
    <text evidence="3">The sequence shown here is derived from an EMBL/GenBank/DDBJ whole genome shotgun (WGS) entry which is preliminary data.</text>
</comment>
<evidence type="ECO:0000256" key="2">
    <source>
        <dbReference type="SAM" id="MobiDB-lite"/>
    </source>
</evidence>
<evidence type="ECO:0000256" key="1">
    <source>
        <dbReference type="ARBA" id="ARBA00034773"/>
    </source>
</evidence>
<dbReference type="AlphaFoldDB" id="A0A9Q0L123"/>
<sequence length="131" mass="14881">MRIYLFGLKLSPRVDINKGFGNMHSPGPSPDPSPNSFNTGPLRKKKSKLRNSSHSLPIKIPSNNLRYSNSKKSDEHFEEVAEMVPPHLIVANRIARQMAISVCKANERTLKGRDLKRVRNSILRMTDFVEK</sequence>
<organism evidence="3 4">
    <name type="scientific">Protea cynaroides</name>
    <dbReference type="NCBI Taxonomy" id="273540"/>
    <lineage>
        <taxon>Eukaryota</taxon>
        <taxon>Viridiplantae</taxon>
        <taxon>Streptophyta</taxon>
        <taxon>Embryophyta</taxon>
        <taxon>Tracheophyta</taxon>
        <taxon>Spermatophyta</taxon>
        <taxon>Magnoliopsida</taxon>
        <taxon>Proteales</taxon>
        <taxon>Proteaceae</taxon>
        <taxon>Protea</taxon>
    </lineage>
</organism>
<dbReference type="OrthoDB" id="672058at2759"/>
<dbReference type="InterPro" id="IPR007608">
    <property type="entry name" value="Senescence_reg_S40"/>
</dbReference>
<dbReference type="EMBL" id="JAMYWD010000001">
    <property type="protein sequence ID" value="KAJ4980351.1"/>
    <property type="molecule type" value="Genomic_DNA"/>
</dbReference>
<name>A0A9Q0L123_9MAGN</name>
<accession>A0A9Q0L123</accession>
<keyword evidence="4" id="KW-1185">Reference proteome</keyword>
<proteinExistence type="inferred from homology"/>
<dbReference type="GO" id="GO:0010150">
    <property type="term" value="P:leaf senescence"/>
    <property type="evidence" value="ECO:0007669"/>
    <property type="project" value="UniProtKB-ARBA"/>
</dbReference>
<dbReference type="PANTHER" id="PTHR33083:SF49">
    <property type="entry name" value="SENESCENCE REGULATOR"/>
    <property type="match status" value="1"/>
</dbReference>
<dbReference type="PANTHER" id="PTHR33083">
    <property type="entry name" value="EXPRESSED PROTEIN"/>
    <property type="match status" value="1"/>
</dbReference>
<evidence type="ECO:0000313" key="4">
    <source>
        <dbReference type="Proteomes" id="UP001141806"/>
    </source>
</evidence>
<feature type="compositionally biased region" description="Basic residues" evidence="2">
    <location>
        <begin position="42"/>
        <end position="51"/>
    </location>
</feature>
<evidence type="ECO:0000313" key="3">
    <source>
        <dbReference type="EMBL" id="KAJ4980351.1"/>
    </source>
</evidence>
<protein>
    <submittedName>
        <fullName evidence="3">Uncharacterized protein</fullName>
    </submittedName>
</protein>
<gene>
    <name evidence="3" type="ORF">NE237_031188</name>
</gene>
<feature type="compositionally biased region" description="Polar residues" evidence="2">
    <location>
        <begin position="61"/>
        <end position="70"/>
    </location>
</feature>
<feature type="region of interest" description="Disordered" evidence="2">
    <location>
        <begin position="19"/>
        <end position="71"/>
    </location>
</feature>
<dbReference type="Proteomes" id="UP001141806">
    <property type="component" value="Unassembled WGS sequence"/>
</dbReference>
<comment type="similarity">
    <text evidence="1">Belongs to the senescence regulator S40 family.</text>
</comment>